<protein>
    <submittedName>
        <fullName evidence="1">Uncharacterized protein</fullName>
    </submittedName>
</protein>
<dbReference type="Proteomes" id="UP000821845">
    <property type="component" value="Chromosome 9"/>
</dbReference>
<keyword evidence="2" id="KW-1185">Reference proteome</keyword>
<name>A0ACB7RJT4_HYAAI</name>
<evidence type="ECO:0000313" key="1">
    <source>
        <dbReference type="EMBL" id="KAH6922873.1"/>
    </source>
</evidence>
<sequence length="118" mass="13190">MGRPHIHERPAAPFPCLIGSLDPVHSLAMCPRSWQQNSVLHCGLSPEMEQPRTAGFGSPHYQRIRYDERHLLHRIRSEGVPSRGCRVVVQHRLPVLPCLSSHVHPLAAAKAAPVECCR</sequence>
<proteinExistence type="predicted"/>
<accession>A0ACB7RJT4</accession>
<reference evidence="1" key="1">
    <citation type="submission" date="2020-05" db="EMBL/GenBank/DDBJ databases">
        <title>Large-scale comparative analyses of tick genomes elucidate their genetic diversity and vector capacities.</title>
        <authorList>
            <person name="Jia N."/>
            <person name="Wang J."/>
            <person name="Shi W."/>
            <person name="Du L."/>
            <person name="Sun Y."/>
            <person name="Zhan W."/>
            <person name="Jiang J."/>
            <person name="Wang Q."/>
            <person name="Zhang B."/>
            <person name="Ji P."/>
            <person name="Sakyi L.B."/>
            <person name="Cui X."/>
            <person name="Yuan T."/>
            <person name="Jiang B."/>
            <person name="Yang W."/>
            <person name="Lam T.T.-Y."/>
            <person name="Chang Q."/>
            <person name="Ding S."/>
            <person name="Wang X."/>
            <person name="Zhu J."/>
            <person name="Ruan X."/>
            <person name="Zhao L."/>
            <person name="Wei J."/>
            <person name="Que T."/>
            <person name="Du C."/>
            <person name="Cheng J."/>
            <person name="Dai P."/>
            <person name="Han X."/>
            <person name="Huang E."/>
            <person name="Gao Y."/>
            <person name="Liu J."/>
            <person name="Shao H."/>
            <person name="Ye R."/>
            <person name="Li L."/>
            <person name="Wei W."/>
            <person name="Wang X."/>
            <person name="Wang C."/>
            <person name="Yang T."/>
            <person name="Huo Q."/>
            <person name="Li W."/>
            <person name="Guo W."/>
            <person name="Chen H."/>
            <person name="Zhou L."/>
            <person name="Ni X."/>
            <person name="Tian J."/>
            <person name="Zhou Y."/>
            <person name="Sheng Y."/>
            <person name="Liu T."/>
            <person name="Pan Y."/>
            <person name="Xia L."/>
            <person name="Li J."/>
            <person name="Zhao F."/>
            <person name="Cao W."/>
        </authorList>
    </citation>
    <scope>NUCLEOTIDE SEQUENCE</scope>
    <source>
        <strain evidence="1">Hyas-2018</strain>
    </source>
</reference>
<comment type="caution">
    <text evidence="1">The sequence shown here is derived from an EMBL/GenBank/DDBJ whole genome shotgun (WGS) entry which is preliminary data.</text>
</comment>
<gene>
    <name evidence="1" type="ORF">HPB50_020000</name>
</gene>
<evidence type="ECO:0000313" key="2">
    <source>
        <dbReference type="Proteomes" id="UP000821845"/>
    </source>
</evidence>
<organism evidence="1 2">
    <name type="scientific">Hyalomma asiaticum</name>
    <name type="common">Tick</name>
    <dbReference type="NCBI Taxonomy" id="266040"/>
    <lineage>
        <taxon>Eukaryota</taxon>
        <taxon>Metazoa</taxon>
        <taxon>Ecdysozoa</taxon>
        <taxon>Arthropoda</taxon>
        <taxon>Chelicerata</taxon>
        <taxon>Arachnida</taxon>
        <taxon>Acari</taxon>
        <taxon>Parasitiformes</taxon>
        <taxon>Ixodida</taxon>
        <taxon>Ixodoidea</taxon>
        <taxon>Ixodidae</taxon>
        <taxon>Hyalomminae</taxon>
        <taxon>Hyalomma</taxon>
    </lineage>
</organism>
<dbReference type="EMBL" id="CM023489">
    <property type="protein sequence ID" value="KAH6922873.1"/>
    <property type="molecule type" value="Genomic_DNA"/>
</dbReference>